<dbReference type="EC" id="4.2.1.1" evidence="4"/>
<dbReference type="AlphaFoldDB" id="A0A212CQF3"/>
<evidence type="ECO:0000259" key="16">
    <source>
        <dbReference type="PROSITE" id="PS51144"/>
    </source>
</evidence>
<evidence type="ECO:0000256" key="2">
    <source>
        <dbReference type="ARBA" id="ARBA00004613"/>
    </source>
</evidence>
<evidence type="ECO:0000256" key="11">
    <source>
        <dbReference type="ARBA" id="ARBA00023239"/>
    </source>
</evidence>
<evidence type="ECO:0000256" key="6">
    <source>
        <dbReference type="ARBA" id="ARBA00022525"/>
    </source>
</evidence>
<dbReference type="GO" id="GO:0008270">
    <property type="term" value="F:zinc ion binding"/>
    <property type="evidence" value="ECO:0007669"/>
    <property type="project" value="InterPro"/>
</dbReference>
<comment type="function">
    <text evidence="12">Reversible hydration of carbon dioxide. Its role in saliva is unknown.</text>
</comment>
<evidence type="ECO:0000313" key="17">
    <source>
        <dbReference type="EMBL" id="OWK08200.1"/>
    </source>
</evidence>
<comment type="catalytic activity">
    <reaction evidence="15">
        <text>hydrogencarbonate + H(+) = CO2 + H2O</text>
        <dbReference type="Rhea" id="RHEA:10748"/>
        <dbReference type="ChEBI" id="CHEBI:15377"/>
        <dbReference type="ChEBI" id="CHEBI:15378"/>
        <dbReference type="ChEBI" id="CHEBI:16526"/>
        <dbReference type="ChEBI" id="CHEBI:17544"/>
        <dbReference type="EC" id="4.2.1.1"/>
    </reaction>
</comment>
<dbReference type="InterPro" id="IPR023561">
    <property type="entry name" value="Carbonic_anhydrase_a-class"/>
</dbReference>
<comment type="cofactor">
    <cofactor evidence="1">
        <name>Zn(2+)</name>
        <dbReference type="ChEBI" id="CHEBI:29105"/>
    </cofactor>
</comment>
<protein>
    <recommendedName>
        <fullName evidence="5">Carbonic anhydrase 6</fullName>
        <ecNumber evidence="4">4.2.1.1</ecNumber>
    </recommendedName>
    <alternativeName>
        <fullName evidence="13">Carbonate dehydratase VI</fullName>
    </alternativeName>
    <alternativeName>
        <fullName evidence="14">Carbonic anhydrase VI</fullName>
    </alternativeName>
</protein>
<keyword evidence="10" id="KW-0325">Glycoprotein</keyword>
<accession>A0A212CQF3</accession>
<gene>
    <name evidence="17" type="ORF">Celaphus_00010983</name>
</gene>
<evidence type="ECO:0000256" key="5">
    <source>
        <dbReference type="ARBA" id="ARBA00014200"/>
    </source>
</evidence>
<evidence type="ECO:0000256" key="15">
    <source>
        <dbReference type="ARBA" id="ARBA00048348"/>
    </source>
</evidence>
<sequence length="201" mass="22677">MSEGALDEAHWSLEYPDCGGTRQSPIDLQVKKVQYNPSLRALNLTGYGLQHEEFPMTNNGHTVQISLPSTMRMTTSDGTQYLAKQMHFHWGGASSEISGSEHTVDGMRYVKDYAENAYYSNFISHLEDIRYAGQSTVLRGLDIRDMLPGDLRYYYSYLGSLTTPPCTENVHWFVVADTVKLSRTQVMYKIALISKSLLSTT</sequence>
<comment type="caution">
    <text evidence="17">The sequence shown here is derived from an EMBL/GenBank/DDBJ whole genome shotgun (WGS) entry which is preliminary data.</text>
</comment>
<dbReference type="GO" id="GO:0004089">
    <property type="term" value="F:carbonate dehydratase activity"/>
    <property type="evidence" value="ECO:0007669"/>
    <property type="project" value="UniProtKB-EC"/>
</dbReference>
<dbReference type="InterPro" id="IPR001148">
    <property type="entry name" value="CA_dom"/>
</dbReference>
<dbReference type="Gene3D" id="3.10.200.10">
    <property type="entry name" value="Alpha carbonic anhydrase"/>
    <property type="match status" value="2"/>
</dbReference>
<dbReference type="Proteomes" id="UP000242450">
    <property type="component" value="Chromosome 14"/>
</dbReference>
<evidence type="ECO:0000313" key="18">
    <source>
        <dbReference type="Proteomes" id="UP000242450"/>
    </source>
</evidence>
<comment type="subcellular location">
    <subcellularLocation>
        <location evidence="2">Secreted</location>
    </subcellularLocation>
</comment>
<dbReference type="GO" id="GO:0005615">
    <property type="term" value="C:extracellular space"/>
    <property type="evidence" value="ECO:0007669"/>
    <property type="project" value="TreeGrafter"/>
</dbReference>
<evidence type="ECO:0000256" key="3">
    <source>
        <dbReference type="ARBA" id="ARBA00010718"/>
    </source>
</evidence>
<feature type="domain" description="Alpha-carbonic anhydrase" evidence="16">
    <location>
        <begin position="1"/>
        <end position="201"/>
    </location>
</feature>
<dbReference type="SMART" id="SM01057">
    <property type="entry name" value="Carb_anhydrase"/>
    <property type="match status" value="1"/>
</dbReference>
<comment type="similarity">
    <text evidence="3">Belongs to the alpha-carbonic anhydrase family.</text>
</comment>
<evidence type="ECO:0000256" key="12">
    <source>
        <dbReference type="ARBA" id="ARBA00025355"/>
    </source>
</evidence>
<dbReference type="PANTHER" id="PTHR18952">
    <property type="entry name" value="CARBONIC ANHYDRASE"/>
    <property type="match status" value="1"/>
</dbReference>
<dbReference type="SUPFAM" id="SSF51069">
    <property type="entry name" value="Carbonic anhydrase"/>
    <property type="match status" value="1"/>
</dbReference>
<proteinExistence type="inferred from homology"/>
<keyword evidence="18" id="KW-1185">Reference proteome</keyword>
<evidence type="ECO:0000256" key="13">
    <source>
        <dbReference type="ARBA" id="ARBA00031549"/>
    </source>
</evidence>
<evidence type="ECO:0000256" key="9">
    <source>
        <dbReference type="ARBA" id="ARBA00023157"/>
    </source>
</evidence>
<reference evidence="17 18" key="1">
    <citation type="journal article" date="2018" name="Mol. Genet. Genomics">
        <title>The red deer Cervus elaphus genome CerEla1.0: sequencing, annotating, genes, and chromosomes.</title>
        <authorList>
            <person name="Bana N.A."/>
            <person name="Nyiri A."/>
            <person name="Nagy J."/>
            <person name="Frank K."/>
            <person name="Nagy T."/>
            <person name="Steger V."/>
            <person name="Schiller M."/>
            <person name="Lakatos P."/>
            <person name="Sugar L."/>
            <person name="Horn P."/>
            <person name="Barta E."/>
            <person name="Orosz L."/>
        </authorList>
    </citation>
    <scope>NUCLEOTIDE SEQUENCE [LARGE SCALE GENOMIC DNA]</scope>
    <source>
        <strain evidence="17">Hungarian</strain>
    </source>
</reference>
<dbReference type="PROSITE" id="PS51144">
    <property type="entry name" value="ALPHA_CA_2"/>
    <property type="match status" value="1"/>
</dbReference>
<evidence type="ECO:0000256" key="4">
    <source>
        <dbReference type="ARBA" id="ARBA00012925"/>
    </source>
</evidence>
<dbReference type="OrthoDB" id="429145at2759"/>
<evidence type="ECO:0000256" key="1">
    <source>
        <dbReference type="ARBA" id="ARBA00001947"/>
    </source>
</evidence>
<keyword evidence="11" id="KW-0456">Lyase</keyword>
<evidence type="ECO:0000256" key="10">
    <source>
        <dbReference type="ARBA" id="ARBA00023180"/>
    </source>
</evidence>
<dbReference type="PANTHER" id="PTHR18952:SF110">
    <property type="entry name" value="CARBONIC ANHYDRASE 6"/>
    <property type="match status" value="1"/>
</dbReference>
<keyword evidence="9" id="KW-1015">Disulfide bond</keyword>
<keyword evidence="8" id="KW-0862">Zinc</keyword>
<keyword evidence="7" id="KW-0479">Metal-binding</keyword>
<organism evidence="17 18">
    <name type="scientific">Cervus elaphus hippelaphus</name>
    <name type="common">European red deer</name>
    <dbReference type="NCBI Taxonomy" id="46360"/>
    <lineage>
        <taxon>Eukaryota</taxon>
        <taxon>Metazoa</taxon>
        <taxon>Chordata</taxon>
        <taxon>Craniata</taxon>
        <taxon>Vertebrata</taxon>
        <taxon>Euteleostomi</taxon>
        <taxon>Mammalia</taxon>
        <taxon>Eutheria</taxon>
        <taxon>Laurasiatheria</taxon>
        <taxon>Artiodactyla</taxon>
        <taxon>Ruminantia</taxon>
        <taxon>Pecora</taxon>
        <taxon>Cervidae</taxon>
        <taxon>Cervinae</taxon>
        <taxon>Cervus</taxon>
    </lineage>
</organism>
<keyword evidence="6" id="KW-0964">Secreted</keyword>
<dbReference type="Pfam" id="PF00194">
    <property type="entry name" value="Carb_anhydrase"/>
    <property type="match status" value="2"/>
</dbReference>
<name>A0A212CQF3_CEREH</name>
<evidence type="ECO:0000256" key="14">
    <source>
        <dbReference type="ARBA" id="ARBA00032196"/>
    </source>
</evidence>
<evidence type="ECO:0000256" key="8">
    <source>
        <dbReference type="ARBA" id="ARBA00022833"/>
    </source>
</evidence>
<dbReference type="InterPro" id="IPR036398">
    <property type="entry name" value="CA_dom_sf"/>
</dbReference>
<dbReference type="EMBL" id="MKHE01000014">
    <property type="protein sequence ID" value="OWK08200.1"/>
    <property type="molecule type" value="Genomic_DNA"/>
</dbReference>
<evidence type="ECO:0000256" key="7">
    <source>
        <dbReference type="ARBA" id="ARBA00022723"/>
    </source>
</evidence>